<dbReference type="Gene3D" id="3.40.50.1110">
    <property type="entry name" value="SGNH hydrolase"/>
    <property type="match status" value="1"/>
</dbReference>
<feature type="chain" id="PRO_5041387949" evidence="1">
    <location>
        <begin position="21"/>
        <end position="256"/>
    </location>
</feature>
<evidence type="ECO:0000313" key="3">
    <source>
        <dbReference type="EMBL" id="KAK0619973.1"/>
    </source>
</evidence>
<feature type="domain" description="SGNH hydrolase-type esterase" evidence="2">
    <location>
        <begin position="47"/>
        <end position="227"/>
    </location>
</feature>
<reference evidence="3" key="1">
    <citation type="submission" date="2023-06" db="EMBL/GenBank/DDBJ databases">
        <title>Genome-scale phylogeny and comparative genomics of the fungal order Sordariales.</title>
        <authorList>
            <consortium name="Lawrence Berkeley National Laboratory"/>
            <person name="Hensen N."/>
            <person name="Bonometti L."/>
            <person name="Westerberg I."/>
            <person name="Brannstrom I.O."/>
            <person name="Guillou S."/>
            <person name="Cros-Aarteil S."/>
            <person name="Calhoun S."/>
            <person name="Haridas S."/>
            <person name="Kuo A."/>
            <person name="Mondo S."/>
            <person name="Pangilinan J."/>
            <person name="Riley R."/>
            <person name="Labutti K."/>
            <person name="Andreopoulos B."/>
            <person name="Lipzen A."/>
            <person name="Chen C."/>
            <person name="Yanf M."/>
            <person name="Daum C."/>
            <person name="Ng V."/>
            <person name="Clum A."/>
            <person name="Steindorff A."/>
            <person name="Ohm R."/>
            <person name="Martin F."/>
            <person name="Silar P."/>
            <person name="Natvig D."/>
            <person name="Lalanne C."/>
            <person name="Gautier V."/>
            <person name="Ament-Velasquez S.L."/>
            <person name="Kruys A."/>
            <person name="Hutchinson M.I."/>
            <person name="Powell A.J."/>
            <person name="Barry K."/>
            <person name="Miller A.N."/>
            <person name="Grigoriev I.V."/>
            <person name="Debuchy R."/>
            <person name="Gladieux P."/>
            <person name="Thoren M.H."/>
            <person name="Johannesson H."/>
        </authorList>
    </citation>
    <scope>NUCLEOTIDE SEQUENCE</scope>
    <source>
        <strain evidence="3">CBS 606.72</strain>
    </source>
</reference>
<keyword evidence="4" id="KW-1185">Reference proteome</keyword>
<dbReference type="InterPro" id="IPR013830">
    <property type="entry name" value="SGNH_hydro"/>
</dbReference>
<dbReference type="AlphaFoldDB" id="A0AA40C0C4"/>
<dbReference type="InterPro" id="IPR051532">
    <property type="entry name" value="Ester_Hydrolysis_Enzymes"/>
</dbReference>
<name>A0AA40C0C4_9PEZI</name>
<comment type="caution">
    <text evidence="3">The sequence shown here is derived from an EMBL/GenBank/DDBJ whole genome shotgun (WGS) entry which is preliminary data.</text>
</comment>
<dbReference type="EMBL" id="JAULSU010000004">
    <property type="protein sequence ID" value="KAK0619973.1"/>
    <property type="molecule type" value="Genomic_DNA"/>
</dbReference>
<dbReference type="Proteomes" id="UP001175000">
    <property type="component" value="Unassembled WGS sequence"/>
</dbReference>
<feature type="signal peptide" evidence="1">
    <location>
        <begin position="1"/>
        <end position="20"/>
    </location>
</feature>
<dbReference type="Pfam" id="PF13472">
    <property type="entry name" value="Lipase_GDSL_2"/>
    <property type="match status" value="1"/>
</dbReference>
<dbReference type="InterPro" id="IPR036514">
    <property type="entry name" value="SGNH_hydro_sf"/>
</dbReference>
<sequence>MIFSSMAALFVGLSSPLAHAGVAVNHFSLGPRALVPMAANAPLRIMALGASITYGQGSSEGNGYRGPLLEQLIGANNNVEMVGSRPHGSMRNSLVEGWPGFRIEQVHVKAKESVPQNKPNLILINVGTNDAVQNRNVSTAGERMEAMIEDLFIMSPRTTVILSTLLVNRNQATERNVVAINQQFGALVPRLQSRDRRIILVDMHSSDHGPLVSDLVDDTHPNDVGYRKMANIWYWGINNVSDRGWLQSPEPLRRGA</sequence>
<evidence type="ECO:0000313" key="4">
    <source>
        <dbReference type="Proteomes" id="UP001175000"/>
    </source>
</evidence>
<protein>
    <submittedName>
        <fullName evidence="3">Carbohydrate esterase family 3 protein</fullName>
    </submittedName>
</protein>
<dbReference type="PANTHER" id="PTHR30383:SF31">
    <property type="entry name" value="SGNH HYDROLASE-TYPE ESTERASE DOMAIN-CONTAINING PROTEIN-RELATED"/>
    <property type="match status" value="1"/>
</dbReference>
<dbReference type="SUPFAM" id="SSF52266">
    <property type="entry name" value="SGNH hydrolase"/>
    <property type="match status" value="1"/>
</dbReference>
<gene>
    <name evidence="3" type="ORF">B0T14DRAFT_221467</name>
</gene>
<evidence type="ECO:0000256" key="1">
    <source>
        <dbReference type="SAM" id="SignalP"/>
    </source>
</evidence>
<dbReference type="PANTHER" id="PTHR30383">
    <property type="entry name" value="THIOESTERASE 1/PROTEASE 1/LYSOPHOSPHOLIPASE L1"/>
    <property type="match status" value="1"/>
</dbReference>
<dbReference type="GO" id="GO:0004622">
    <property type="term" value="F:phosphatidylcholine lysophospholipase activity"/>
    <property type="evidence" value="ECO:0007669"/>
    <property type="project" value="TreeGrafter"/>
</dbReference>
<keyword evidence="1" id="KW-0732">Signal</keyword>
<proteinExistence type="predicted"/>
<dbReference type="CDD" id="cd01833">
    <property type="entry name" value="XynB_like"/>
    <property type="match status" value="1"/>
</dbReference>
<evidence type="ECO:0000259" key="2">
    <source>
        <dbReference type="Pfam" id="PF13472"/>
    </source>
</evidence>
<accession>A0AA40C0C4</accession>
<organism evidence="3 4">
    <name type="scientific">Immersiella caudata</name>
    <dbReference type="NCBI Taxonomy" id="314043"/>
    <lineage>
        <taxon>Eukaryota</taxon>
        <taxon>Fungi</taxon>
        <taxon>Dikarya</taxon>
        <taxon>Ascomycota</taxon>
        <taxon>Pezizomycotina</taxon>
        <taxon>Sordariomycetes</taxon>
        <taxon>Sordariomycetidae</taxon>
        <taxon>Sordariales</taxon>
        <taxon>Lasiosphaeriaceae</taxon>
        <taxon>Immersiella</taxon>
    </lineage>
</organism>